<feature type="chain" id="PRO_5038432000" evidence="10">
    <location>
        <begin position="24"/>
        <end position="835"/>
    </location>
</feature>
<dbReference type="InterPro" id="IPR008969">
    <property type="entry name" value="CarboxyPept-like_regulatory"/>
</dbReference>
<keyword evidence="7 8" id="KW-0998">Cell outer membrane</keyword>
<comment type="caution">
    <text evidence="13">The sequence shown here is derived from an EMBL/GenBank/DDBJ whole genome shotgun (WGS) entry which is preliminary data.</text>
</comment>
<evidence type="ECO:0000256" key="9">
    <source>
        <dbReference type="SAM" id="MobiDB-lite"/>
    </source>
</evidence>
<dbReference type="Gene3D" id="2.40.170.20">
    <property type="entry name" value="TonB-dependent receptor, beta-barrel domain"/>
    <property type="match status" value="1"/>
</dbReference>
<evidence type="ECO:0000256" key="8">
    <source>
        <dbReference type="PROSITE-ProRule" id="PRU01360"/>
    </source>
</evidence>
<dbReference type="SUPFAM" id="SSF56935">
    <property type="entry name" value="Porins"/>
    <property type="match status" value="1"/>
</dbReference>
<evidence type="ECO:0000256" key="6">
    <source>
        <dbReference type="ARBA" id="ARBA00023136"/>
    </source>
</evidence>
<name>A0A9D1XPR2_9BACT</name>
<gene>
    <name evidence="13" type="ORF">H9848_02715</name>
</gene>
<dbReference type="PANTHER" id="PTHR30069">
    <property type="entry name" value="TONB-DEPENDENT OUTER MEMBRANE RECEPTOR"/>
    <property type="match status" value="1"/>
</dbReference>
<dbReference type="InterPro" id="IPR012910">
    <property type="entry name" value="Plug_dom"/>
</dbReference>
<keyword evidence="13" id="KW-0675">Receptor</keyword>
<dbReference type="GO" id="GO:0044718">
    <property type="term" value="P:siderophore transmembrane transport"/>
    <property type="evidence" value="ECO:0007669"/>
    <property type="project" value="TreeGrafter"/>
</dbReference>
<keyword evidence="3 8" id="KW-1134">Transmembrane beta strand</keyword>
<comment type="similarity">
    <text evidence="8">Belongs to the TonB-dependent receptor family.</text>
</comment>
<dbReference type="Pfam" id="PF13620">
    <property type="entry name" value="CarboxypepD_reg"/>
    <property type="match status" value="1"/>
</dbReference>
<dbReference type="AlphaFoldDB" id="A0A9D1XPR2"/>
<feature type="domain" description="Outer membrane protein beta-barrel" evidence="12">
    <location>
        <begin position="384"/>
        <end position="806"/>
    </location>
</feature>
<accession>A0A9D1XPR2</accession>
<keyword evidence="5 10" id="KW-0732">Signal</keyword>
<sequence length="835" mass="92756">MKKRKISVLLAGALLCATSGIGAVNVDGAVDGGIKGIVMDGELGGPLGFVTVQVKAKGSDKIIQGSITGDNGGYVINGLKKGNYVVTFSYVGYKEVSKNISITRNNQVLNLGELTLVEDANRLGEVEVVAKKPQMRFEIDRKVFDATQDISSEGGSASDLLSNIPSVEVDNEGEVSLRGNSSVTIWINGKASGLTSDNQADILEMMPAEDIKQVEVITNPSAKYSPEGTAGIINIVLKDDRKPGYYGSVKVGADTDGGYRASGNINYSSSKVDAYANINYRKRAFTGGGITSRQNTSDNSFLNQTSESDGSHNNWFGRFGATWHITRKDDLGVNLTGMLGGGDNGNDIHYISTDGQRNTIYTSDRSTNNDSDMKMYNIELNYVHKFSDRSNIDITLSNNQWKNDGLSVYQERYIYADGRPDSTSYQTQDNNMNDKSWEVQVDYTNTLSEFAKIEAGYKGVFQRNGSPVDTYEGATAETITQNRKLYNNFKYNQDVHALYFTYGGKWGNLSYQAGLRGEYWTVETLSKNYDQEFNGAPAEAFSKDFFKLFPSAFLSYALPKNNEIQVNYTRRLRRPWGGQLNSFRNTSDSRNISFGNPELTPEYSHSFELNYIKLWESGHTLSLSGYYRSTDDVIQRIRFLNTAENVMYTTSENVARSQASGMEIVGKNSLFGFLDLTTTVNLYYSKLDGFSYLPEGAETPVTGETDESFNWNARMIANFSLPWGISLQATGSYNSKRLMAQGYREPNYALDMGLRKSFLNDKLTLSINARDLLDSRRFRTVTSGDGFWQDSENWRGGRRVGFTLTYNFGNMGKRKPQAPNRPMGGEDGPGMFEMD</sequence>
<keyword evidence="6 8" id="KW-0472">Membrane</keyword>
<dbReference type="PANTHER" id="PTHR30069:SF29">
    <property type="entry name" value="HEMOGLOBIN AND HEMOGLOBIN-HAPTOGLOBIN-BINDING PROTEIN 1-RELATED"/>
    <property type="match status" value="1"/>
</dbReference>
<dbReference type="GO" id="GO:0015344">
    <property type="term" value="F:siderophore uptake transmembrane transporter activity"/>
    <property type="evidence" value="ECO:0007669"/>
    <property type="project" value="TreeGrafter"/>
</dbReference>
<feature type="domain" description="TonB-dependent receptor plug" evidence="11">
    <location>
        <begin position="144"/>
        <end position="232"/>
    </location>
</feature>
<feature type="region of interest" description="Disordered" evidence="9">
    <location>
        <begin position="811"/>
        <end position="835"/>
    </location>
</feature>
<keyword evidence="4 8" id="KW-0812">Transmembrane</keyword>
<evidence type="ECO:0000313" key="14">
    <source>
        <dbReference type="Proteomes" id="UP000823847"/>
    </source>
</evidence>
<dbReference type="InterPro" id="IPR041700">
    <property type="entry name" value="OMP_b-brl_3"/>
</dbReference>
<proteinExistence type="inferred from homology"/>
<evidence type="ECO:0000259" key="12">
    <source>
        <dbReference type="Pfam" id="PF14905"/>
    </source>
</evidence>
<dbReference type="InterPro" id="IPR037066">
    <property type="entry name" value="Plug_dom_sf"/>
</dbReference>
<dbReference type="InterPro" id="IPR039426">
    <property type="entry name" value="TonB-dep_rcpt-like"/>
</dbReference>
<dbReference type="SUPFAM" id="SSF49464">
    <property type="entry name" value="Carboxypeptidase regulatory domain-like"/>
    <property type="match status" value="1"/>
</dbReference>
<organism evidence="13 14">
    <name type="scientific">Candidatus Parabacteroides intestinigallinarum</name>
    <dbReference type="NCBI Taxonomy" id="2838722"/>
    <lineage>
        <taxon>Bacteria</taxon>
        <taxon>Pseudomonadati</taxon>
        <taxon>Bacteroidota</taxon>
        <taxon>Bacteroidia</taxon>
        <taxon>Bacteroidales</taxon>
        <taxon>Tannerellaceae</taxon>
        <taxon>Parabacteroides</taxon>
    </lineage>
</organism>
<feature type="signal peptide" evidence="10">
    <location>
        <begin position="1"/>
        <end position="23"/>
    </location>
</feature>
<evidence type="ECO:0000259" key="11">
    <source>
        <dbReference type="Pfam" id="PF07715"/>
    </source>
</evidence>
<dbReference type="Pfam" id="PF14905">
    <property type="entry name" value="OMP_b-brl_3"/>
    <property type="match status" value="1"/>
</dbReference>
<evidence type="ECO:0000256" key="2">
    <source>
        <dbReference type="ARBA" id="ARBA00022448"/>
    </source>
</evidence>
<dbReference type="Gene3D" id="2.170.130.10">
    <property type="entry name" value="TonB-dependent receptor, plug domain"/>
    <property type="match status" value="1"/>
</dbReference>
<evidence type="ECO:0000256" key="3">
    <source>
        <dbReference type="ARBA" id="ARBA00022452"/>
    </source>
</evidence>
<dbReference type="Proteomes" id="UP000823847">
    <property type="component" value="Unassembled WGS sequence"/>
</dbReference>
<dbReference type="Gene3D" id="2.60.40.1120">
    <property type="entry name" value="Carboxypeptidase-like, regulatory domain"/>
    <property type="match status" value="1"/>
</dbReference>
<protein>
    <submittedName>
        <fullName evidence="13">TonB-dependent receptor</fullName>
    </submittedName>
</protein>
<evidence type="ECO:0000256" key="4">
    <source>
        <dbReference type="ARBA" id="ARBA00022692"/>
    </source>
</evidence>
<dbReference type="InterPro" id="IPR036942">
    <property type="entry name" value="Beta-barrel_TonB_sf"/>
</dbReference>
<evidence type="ECO:0000256" key="5">
    <source>
        <dbReference type="ARBA" id="ARBA00022729"/>
    </source>
</evidence>
<dbReference type="EMBL" id="DXEN01000015">
    <property type="protein sequence ID" value="HIX85507.1"/>
    <property type="molecule type" value="Genomic_DNA"/>
</dbReference>
<comment type="subcellular location">
    <subcellularLocation>
        <location evidence="1 8">Cell outer membrane</location>
        <topology evidence="1 8">Multi-pass membrane protein</topology>
    </subcellularLocation>
</comment>
<dbReference type="PROSITE" id="PS52016">
    <property type="entry name" value="TONB_DEPENDENT_REC_3"/>
    <property type="match status" value="1"/>
</dbReference>
<evidence type="ECO:0000313" key="13">
    <source>
        <dbReference type="EMBL" id="HIX85507.1"/>
    </source>
</evidence>
<reference evidence="13" key="2">
    <citation type="submission" date="2021-04" db="EMBL/GenBank/DDBJ databases">
        <authorList>
            <person name="Gilroy R."/>
        </authorList>
    </citation>
    <scope>NUCLEOTIDE SEQUENCE</scope>
    <source>
        <strain evidence="13">ChiHecec2B26-12326</strain>
    </source>
</reference>
<evidence type="ECO:0000256" key="1">
    <source>
        <dbReference type="ARBA" id="ARBA00004571"/>
    </source>
</evidence>
<keyword evidence="2 8" id="KW-0813">Transport</keyword>
<evidence type="ECO:0000256" key="7">
    <source>
        <dbReference type="ARBA" id="ARBA00023237"/>
    </source>
</evidence>
<dbReference type="GO" id="GO:0009279">
    <property type="term" value="C:cell outer membrane"/>
    <property type="evidence" value="ECO:0007669"/>
    <property type="project" value="UniProtKB-SubCell"/>
</dbReference>
<dbReference type="Pfam" id="PF07715">
    <property type="entry name" value="Plug"/>
    <property type="match status" value="1"/>
</dbReference>
<reference evidence="13" key="1">
    <citation type="journal article" date="2021" name="PeerJ">
        <title>Extensive microbial diversity within the chicken gut microbiome revealed by metagenomics and culture.</title>
        <authorList>
            <person name="Gilroy R."/>
            <person name="Ravi A."/>
            <person name="Getino M."/>
            <person name="Pursley I."/>
            <person name="Horton D.L."/>
            <person name="Alikhan N.F."/>
            <person name="Baker D."/>
            <person name="Gharbi K."/>
            <person name="Hall N."/>
            <person name="Watson M."/>
            <person name="Adriaenssens E.M."/>
            <person name="Foster-Nyarko E."/>
            <person name="Jarju S."/>
            <person name="Secka A."/>
            <person name="Antonio M."/>
            <person name="Oren A."/>
            <person name="Chaudhuri R.R."/>
            <person name="La Ragione R."/>
            <person name="Hildebrand F."/>
            <person name="Pallen M.J."/>
        </authorList>
    </citation>
    <scope>NUCLEOTIDE SEQUENCE</scope>
    <source>
        <strain evidence="13">ChiHecec2B26-12326</strain>
    </source>
</reference>
<evidence type="ECO:0000256" key="10">
    <source>
        <dbReference type="SAM" id="SignalP"/>
    </source>
</evidence>